<dbReference type="GO" id="GO:0005634">
    <property type="term" value="C:nucleus"/>
    <property type="evidence" value="ECO:0007669"/>
    <property type="project" value="TreeGrafter"/>
</dbReference>
<dbReference type="EMBL" id="JXTC01000272">
    <property type="protein sequence ID" value="PON72430.1"/>
    <property type="molecule type" value="Genomic_DNA"/>
</dbReference>
<dbReference type="SUPFAM" id="SSF57667">
    <property type="entry name" value="beta-beta-alpha zinc fingers"/>
    <property type="match status" value="1"/>
</dbReference>
<dbReference type="PROSITE" id="PS00028">
    <property type="entry name" value="ZINC_FINGER_C2H2_1"/>
    <property type="match status" value="1"/>
</dbReference>
<dbReference type="GO" id="GO:0009740">
    <property type="term" value="P:gibberellic acid mediated signaling pathway"/>
    <property type="evidence" value="ECO:0007669"/>
    <property type="project" value="TreeGrafter"/>
</dbReference>
<dbReference type="Proteomes" id="UP000237000">
    <property type="component" value="Unassembled WGS sequence"/>
</dbReference>
<accession>A0A2P5DGL2</accession>
<evidence type="ECO:0000313" key="5">
    <source>
        <dbReference type="Proteomes" id="UP000237000"/>
    </source>
</evidence>
<name>A0A2P5DGL2_TREOI</name>
<dbReference type="GO" id="GO:0008270">
    <property type="term" value="F:zinc ion binding"/>
    <property type="evidence" value="ECO:0007669"/>
    <property type="project" value="UniProtKB-KW"/>
</dbReference>
<sequence length="221" mass="23830">MSDHNPSTTSSTLKLFGFPITENGEVLQVEKPDHQTSIWEENRKFKCQFCRRVFANSQALGGHQNAHKRERQRVSAQFQGQGPHLVGDVSSGPVLSPHSIRSSSSSSSSSSPSAASVYTAGRFTSIDNTSCSSTTTTTTCCAVRFDRSQAVTLNYPPSQAAFVAPSYSSYRVPNYNSHYCLMSLRPAEQLVGANTTVLSSSNTTSKAEVGVDLHLKLSLSG</sequence>
<dbReference type="GO" id="GO:0010090">
    <property type="term" value="P:trichome morphogenesis"/>
    <property type="evidence" value="ECO:0007669"/>
    <property type="project" value="InterPro"/>
</dbReference>
<feature type="compositionally biased region" description="Low complexity" evidence="2">
    <location>
        <begin position="96"/>
        <end position="113"/>
    </location>
</feature>
<dbReference type="GO" id="GO:0000976">
    <property type="term" value="F:transcription cis-regulatory region binding"/>
    <property type="evidence" value="ECO:0007669"/>
    <property type="project" value="TreeGrafter"/>
</dbReference>
<dbReference type="OrthoDB" id="772256at2759"/>
<keyword evidence="1" id="KW-0863">Zinc-finger</keyword>
<feature type="domain" description="C2H2-type" evidence="3">
    <location>
        <begin position="45"/>
        <end position="72"/>
    </location>
</feature>
<dbReference type="AlphaFoldDB" id="A0A2P5DGL2"/>
<proteinExistence type="predicted"/>
<reference evidence="5" key="1">
    <citation type="submission" date="2016-06" db="EMBL/GenBank/DDBJ databases">
        <title>Parallel loss of symbiosis genes in relatives of nitrogen-fixing non-legume Parasponia.</title>
        <authorList>
            <person name="Van Velzen R."/>
            <person name="Holmer R."/>
            <person name="Bu F."/>
            <person name="Rutten L."/>
            <person name="Van Zeijl A."/>
            <person name="Liu W."/>
            <person name="Santuari L."/>
            <person name="Cao Q."/>
            <person name="Sharma T."/>
            <person name="Shen D."/>
            <person name="Roswanjaya Y."/>
            <person name="Wardhani T."/>
            <person name="Kalhor M.S."/>
            <person name="Jansen J."/>
            <person name="Van den Hoogen J."/>
            <person name="Gungor B."/>
            <person name="Hartog M."/>
            <person name="Hontelez J."/>
            <person name="Verver J."/>
            <person name="Yang W.-C."/>
            <person name="Schijlen E."/>
            <person name="Repin R."/>
            <person name="Schilthuizen M."/>
            <person name="Schranz E."/>
            <person name="Heidstra R."/>
            <person name="Miyata K."/>
            <person name="Fedorova E."/>
            <person name="Kohlen W."/>
            <person name="Bisseling T."/>
            <person name="Smit S."/>
            <person name="Geurts R."/>
        </authorList>
    </citation>
    <scope>NUCLEOTIDE SEQUENCE [LARGE SCALE GENOMIC DNA]</scope>
    <source>
        <strain evidence="5">cv. RG33-2</strain>
    </source>
</reference>
<dbReference type="PROSITE" id="PS50157">
    <property type="entry name" value="ZINC_FINGER_C2H2_2"/>
    <property type="match status" value="1"/>
</dbReference>
<dbReference type="InterPro" id="IPR013087">
    <property type="entry name" value="Znf_C2H2_type"/>
</dbReference>
<keyword evidence="1" id="KW-0479">Metal-binding</keyword>
<evidence type="ECO:0000313" key="4">
    <source>
        <dbReference type="EMBL" id="PON72430.1"/>
    </source>
</evidence>
<dbReference type="GO" id="GO:0003700">
    <property type="term" value="F:DNA-binding transcription factor activity"/>
    <property type="evidence" value="ECO:0007669"/>
    <property type="project" value="TreeGrafter"/>
</dbReference>
<evidence type="ECO:0000256" key="2">
    <source>
        <dbReference type="SAM" id="MobiDB-lite"/>
    </source>
</evidence>
<evidence type="ECO:0000256" key="1">
    <source>
        <dbReference type="PROSITE-ProRule" id="PRU00042"/>
    </source>
</evidence>
<dbReference type="GO" id="GO:0009736">
    <property type="term" value="P:cytokinin-activated signaling pathway"/>
    <property type="evidence" value="ECO:0007669"/>
    <property type="project" value="TreeGrafter"/>
</dbReference>
<dbReference type="STRING" id="63057.A0A2P5DGL2"/>
<dbReference type="InterPro" id="IPR044299">
    <property type="entry name" value="GIS3/ZFP5/ZFP6"/>
</dbReference>
<dbReference type="Gene3D" id="3.30.160.60">
    <property type="entry name" value="Classic Zinc Finger"/>
    <property type="match status" value="1"/>
</dbReference>
<evidence type="ECO:0000259" key="3">
    <source>
        <dbReference type="PROSITE" id="PS50157"/>
    </source>
</evidence>
<keyword evidence="5" id="KW-1185">Reference proteome</keyword>
<protein>
    <submittedName>
        <fullName evidence="4">Yin/yang transcription factor</fullName>
    </submittedName>
</protein>
<gene>
    <name evidence="4" type="ORF">TorRG33x02_252280</name>
</gene>
<feature type="region of interest" description="Disordered" evidence="2">
    <location>
        <begin position="60"/>
        <end position="113"/>
    </location>
</feature>
<organism evidence="4 5">
    <name type="scientific">Trema orientale</name>
    <name type="common">Charcoal tree</name>
    <name type="synonym">Celtis orientalis</name>
    <dbReference type="NCBI Taxonomy" id="63057"/>
    <lineage>
        <taxon>Eukaryota</taxon>
        <taxon>Viridiplantae</taxon>
        <taxon>Streptophyta</taxon>
        <taxon>Embryophyta</taxon>
        <taxon>Tracheophyta</taxon>
        <taxon>Spermatophyta</taxon>
        <taxon>Magnoliopsida</taxon>
        <taxon>eudicotyledons</taxon>
        <taxon>Gunneridae</taxon>
        <taxon>Pentapetalae</taxon>
        <taxon>rosids</taxon>
        <taxon>fabids</taxon>
        <taxon>Rosales</taxon>
        <taxon>Cannabaceae</taxon>
        <taxon>Trema</taxon>
    </lineage>
</organism>
<comment type="caution">
    <text evidence="4">The sequence shown here is derived from an EMBL/GenBank/DDBJ whole genome shotgun (WGS) entry which is preliminary data.</text>
</comment>
<dbReference type="InParanoid" id="A0A2P5DGL2"/>
<dbReference type="PANTHER" id="PTHR46353">
    <property type="entry name" value="ZINC FINGER PROTEIN 5"/>
    <property type="match status" value="1"/>
</dbReference>
<dbReference type="PANTHER" id="PTHR46353:SF11">
    <property type="entry name" value="C2H2-TYPE DOMAIN-CONTAINING PROTEIN"/>
    <property type="match status" value="1"/>
</dbReference>
<keyword evidence="1" id="KW-0862">Zinc</keyword>
<dbReference type="InterPro" id="IPR036236">
    <property type="entry name" value="Znf_C2H2_sf"/>
</dbReference>